<dbReference type="Proteomes" id="UP000075902">
    <property type="component" value="Unassembled WGS sequence"/>
</dbReference>
<accession>A0A182TN68</accession>
<name>A0A182TN68_9DIPT</name>
<dbReference type="STRING" id="34690.A0A182TN68"/>
<proteinExistence type="predicted"/>
<sequence length="141" mass="15885">MEKLFGDYREMEWDPGESGFVVLGDLTLETSTDPDDAWAAGPPSPCNGEFANAYIVINGKSSMRNKTSRSNNKVSYTFWLSSRFEIQLVAIYEQVYWWKRQPRKLLVVKSFGQAIEALWEGVVNTAMTVKSLATSPLNCGF</sequence>
<evidence type="ECO:0000313" key="2">
    <source>
        <dbReference type="Proteomes" id="UP000075902"/>
    </source>
</evidence>
<reference evidence="1" key="2">
    <citation type="submission" date="2020-05" db="UniProtKB">
        <authorList>
            <consortium name="EnsemblMetazoa"/>
        </authorList>
    </citation>
    <scope>IDENTIFICATION</scope>
    <source>
        <strain evidence="1">CM1001059</strain>
    </source>
</reference>
<protein>
    <submittedName>
        <fullName evidence="1">Uncharacterized protein</fullName>
    </submittedName>
</protein>
<organism evidence="1 2">
    <name type="scientific">Anopheles melas</name>
    <dbReference type="NCBI Taxonomy" id="34690"/>
    <lineage>
        <taxon>Eukaryota</taxon>
        <taxon>Metazoa</taxon>
        <taxon>Ecdysozoa</taxon>
        <taxon>Arthropoda</taxon>
        <taxon>Hexapoda</taxon>
        <taxon>Insecta</taxon>
        <taxon>Pterygota</taxon>
        <taxon>Neoptera</taxon>
        <taxon>Endopterygota</taxon>
        <taxon>Diptera</taxon>
        <taxon>Nematocera</taxon>
        <taxon>Culicoidea</taxon>
        <taxon>Culicidae</taxon>
        <taxon>Anophelinae</taxon>
        <taxon>Anopheles</taxon>
    </lineage>
</organism>
<reference evidence="2" key="1">
    <citation type="submission" date="2014-01" db="EMBL/GenBank/DDBJ databases">
        <title>The Genome Sequence of Anopheles melas CM1001059_A (V2).</title>
        <authorList>
            <consortium name="The Broad Institute Genomics Platform"/>
            <person name="Neafsey D.E."/>
            <person name="Besansky N."/>
            <person name="Howell P."/>
            <person name="Walton C."/>
            <person name="Young S.K."/>
            <person name="Zeng Q."/>
            <person name="Gargeya S."/>
            <person name="Fitzgerald M."/>
            <person name="Haas B."/>
            <person name="Abouelleil A."/>
            <person name="Allen A.W."/>
            <person name="Alvarado L."/>
            <person name="Arachchi H.M."/>
            <person name="Berlin A.M."/>
            <person name="Chapman S.B."/>
            <person name="Gainer-Dewar J."/>
            <person name="Goldberg J."/>
            <person name="Griggs A."/>
            <person name="Gujja S."/>
            <person name="Hansen M."/>
            <person name="Howarth C."/>
            <person name="Imamovic A."/>
            <person name="Ireland A."/>
            <person name="Larimer J."/>
            <person name="McCowan C."/>
            <person name="Murphy C."/>
            <person name="Pearson M."/>
            <person name="Poon T.W."/>
            <person name="Priest M."/>
            <person name="Roberts A."/>
            <person name="Saif S."/>
            <person name="Shea T."/>
            <person name="Sisk P."/>
            <person name="Sykes S."/>
            <person name="Wortman J."/>
            <person name="Nusbaum C."/>
            <person name="Birren B."/>
        </authorList>
    </citation>
    <scope>NUCLEOTIDE SEQUENCE [LARGE SCALE GENOMIC DNA]</scope>
    <source>
        <strain evidence="2">CM1001059</strain>
    </source>
</reference>
<dbReference type="EnsemblMetazoa" id="AMEC005362-RA">
    <property type="protein sequence ID" value="AMEC005362-PA"/>
    <property type="gene ID" value="AMEC005362"/>
</dbReference>
<keyword evidence="2" id="KW-1185">Reference proteome</keyword>
<evidence type="ECO:0000313" key="1">
    <source>
        <dbReference type="EnsemblMetazoa" id="AMEC005362-PA"/>
    </source>
</evidence>
<dbReference type="AlphaFoldDB" id="A0A182TN68"/>
<dbReference type="VEuPathDB" id="VectorBase:AMEC005362"/>